<dbReference type="Proteomes" id="UP000265964">
    <property type="component" value="Unassembled WGS sequence"/>
</dbReference>
<dbReference type="Pfam" id="PF03083">
    <property type="entry name" value="MtN3_slv"/>
    <property type="match status" value="1"/>
</dbReference>
<keyword evidence="3" id="KW-1185">Reference proteome</keyword>
<evidence type="ECO:0000313" key="3">
    <source>
        <dbReference type="Proteomes" id="UP000265964"/>
    </source>
</evidence>
<organism evidence="2 3">
    <name type="scientific">Psittacicella gerlachiana</name>
    <dbReference type="NCBI Taxonomy" id="2028574"/>
    <lineage>
        <taxon>Bacteria</taxon>
        <taxon>Pseudomonadati</taxon>
        <taxon>Pseudomonadota</taxon>
        <taxon>Gammaproteobacteria</taxon>
        <taxon>Pasteurellales</taxon>
        <taxon>Psittacicellaceae</taxon>
        <taxon>Psittacicella</taxon>
    </lineage>
</organism>
<name>A0A3A1YKD8_9GAMM</name>
<protein>
    <recommendedName>
        <fullName evidence="4">Sugar efflux transporter for intercellular exchange</fullName>
    </recommendedName>
</protein>
<sequence>MQKDIRESILEKTFNIVGWIATFTSMLMYIAYIPQIWNSLHGVSGDFIQPLAAGINCSLWVVYGLFKPDRDLPLAVANIPGVFFGYTAAILAIINLL</sequence>
<evidence type="ECO:0000256" key="1">
    <source>
        <dbReference type="SAM" id="Phobius"/>
    </source>
</evidence>
<proteinExistence type="predicted"/>
<feature type="transmembrane region" description="Helical" evidence="1">
    <location>
        <begin position="12"/>
        <end position="32"/>
    </location>
</feature>
<dbReference type="Gene3D" id="1.20.1280.290">
    <property type="match status" value="1"/>
</dbReference>
<keyword evidence="1" id="KW-0812">Transmembrane</keyword>
<dbReference type="GO" id="GO:0016020">
    <property type="term" value="C:membrane"/>
    <property type="evidence" value="ECO:0007669"/>
    <property type="project" value="InterPro"/>
</dbReference>
<reference evidence="2 3" key="1">
    <citation type="submission" date="2017-08" db="EMBL/GenBank/DDBJ databases">
        <title>Reclassification of Bisgaard taxon 37 and 44.</title>
        <authorList>
            <person name="Christensen H."/>
        </authorList>
    </citation>
    <scope>NUCLEOTIDE SEQUENCE [LARGE SCALE GENOMIC DNA]</scope>
    <source>
        <strain evidence="2 3">EEAB3T1</strain>
    </source>
</reference>
<dbReference type="InterPro" id="IPR004316">
    <property type="entry name" value="SWEET_rpt"/>
</dbReference>
<evidence type="ECO:0008006" key="4">
    <source>
        <dbReference type="Google" id="ProtNLM"/>
    </source>
</evidence>
<accession>A0A3A1YKD8</accession>
<feature type="transmembrane region" description="Helical" evidence="1">
    <location>
        <begin position="47"/>
        <end position="66"/>
    </location>
</feature>
<feature type="transmembrane region" description="Helical" evidence="1">
    <location>
        <begin position="73"/>
        <end position="94"/>
    </location>
</feature>
<dbReference type="AlphaFoldDB" id="A0A3A1YKD8"/>
<dbReference type="EMBL" id="NRJF01000029">
    <property type="protein sequence ID" value="RIY37936.1"/>
    <property type="molecule type" value="Genomic_DNA"/>
</dbReference>
<dbReference type="OrthoDB" id="9794653at2"/>
<evidence type="ECO:0000313" key="2">
    <source>
        <dbReference type="EMBL" id="RIY37936.1"/>
    </source>
</evidence>
<keyword evidence="1" id="KW-1133">Transmembrane helix</keyword>
<comment type="caution">
    <text evidence="2">The sequence shown here is derived from an EMBL/GenBank/DDBJ whole genome shotgun (WGS) entry which is preliminary data.</text>
</comment>
<keyword evidence="1" id="KW-0472">Membrane</keyword>
<gene>
    <name evidence="2" type="ORF">CKF59_01235</name>
</gene>